<name>A0A4V2WK12_9PROT</name>
<organism evidence="1 2">
    <name type="scientific">Roseicella aquatilis</name>
    <dbReference type="NCBI Taxonomy" id="2527868"/>
    <lineage>
        <taxon>Bacteria</taxon>
        <taxon>Pseudomonadati</taxon>
        <taxon>Pseudomonadota</taxon>
        <taxon>Alphaproteobacteria</taxon>
        <taxon>Acetobacterales</taxon>
        <taxon>Roseomonadaceae</taxon>
        <taxon>Roseicella</taxon>
    </lineage>
</organism>
<sequence length="164" mass="19093">MRDGPLHDRDFYTWTRQQVAALRRLAETHANLTEGLDLPNLIEEVEDFGSEQVHKIESNLRRLMQRLIYVALAPEARSVRHWRGEIIAFRHNAANRYLASMRQEVEPRLDRTWRVARRAAAETLGRDLRHLPETCPFTLDELLDEDAPLDQLLARLTPEAPDHA</sequence>
<dbReference type="InterPro" id="IPR002636">
    <property type="entry name" value="DUF29"/>
</dbReference>
<proteinExistence type="predicted"/>
<accession>A0A4V2WK12</accession>
<dbReference type="Pfam" id="PF01724">
    <property type="entry name" value="DUF29"/>
    <property type="match status" value="1"/>
</dbReference>
<dbReference type="PANTHER" id="PTHR34235">
    <property type="entry name" value="SLR1203 PROTEIN-RELATED"/>
    <property type="match status" value="1"/>
</dbReference>
<dbReference type="OrthoDB" id="7270020at2"/>
<keyword evidence="2" id="KW-1185">Reference proteome</keyword>
<protein>
    <submittedName>
        <fullName evidence="1">DUF29 domain-containing protein</fullName>
    </submittedName>
</protein>
<dbReference type="Proteomes" id="UP000295023">
    <property type="component" value="Unassembled WGS sequence"/>
</dbReference>
<comment type="caution">
    <text evidence="1">The sequence shown here is derived from an EMBL/GenBank/DDBJ whole genome shotgun (WGS) entry which is preliminary data.</text>
</comment>
<reference evidence="1 2" key="1">
    <citation type="submission" date="2019-03" db="EMBL/GenBank/DDBJ databases">
        <title>Paracraurococcus aquatilis NE82 genome sequence.</title>
        <authorList>
            <person name="Zhao Y."/>
            <person name="Du Z."/>
        </authorList>
    </citation>
    <scope>NUCLEOTIDE SEQUENCE [LARGE SCALE GENOMIC DNA]</scope>
    <source>
        <strain evidence="1 2">NE82</strain>
    </source>
</reference>
<gene>
    <name evidence="1" type="ORF">EXY23_19150</name>
</gene>
<dbReference type="EMBL" id="SKBM01000021">
    <property type="protein sequence ID" value="TCZ56703.1"/>
    <property type="molecule type" value="Genomic_DNA"/>
</dbReference>
<evidence type="ECO:0000313" key="2">
    <source>
        <dbReference type="Proteomes" id="UP000295023"/>
    </source>
</evidence>
<dbReference type="AlphaFoldDB" id="A0A4V2WK12"/>
<dbReference type="RefSeq" id="WP_132293161.1">
    <property type="nucleotide sequence ID" value="NZ_SKBM01000021.1"/>
</dbReference>
<evidence type="ECO:0000313" key="1">
    <source>
        <dbReference type="EMBL" id="TCZ56703.1"/>
    </source>
</evidence>
<dbReference type="Gene3D" id="1.20.1220.20">
    <property type="entry name" value="Uncharcterised protein PF01724"/>
    <property type="match status" value="1"/>
</dbReference>